<feature type="region of interest" description="Disordered" evidence="11">
    <location>
        <begin position="1"/>
        <end position="21"/>
    </location>
</feature>
<dbReference type="PANTHER" id="PTHR11214:SF314">
    <property type="entry name" value="HEXOSYLTRANSFERASE"/>
    <property type="match status" value="1"/>
</dbReference>
<name>A0A7R8CIZ2_LEPSM</name>
<feature type="transmembrane region" description="Helical" evidence="10">
    <location>
        <begin position="31"/>
        <end position="54"/>
    </location>
</feature>
<dbReference type="GO" id="GO:0006493">
    <property type="term" value="P:protein O-linked glycosylation"/>
    <property type="evidence" value="ECO:0007669"/>
    <property type="project" value="TreeGrafter"/>
</dbReference>
<comment type="similarity">
    <text evidence="2 10">Belongs to the glycosyltransferase 31 family.</text>
</comment>
<keyword evidence="5 10" id="KW-0812">Transmembrane</keyword>
<keyword evidence="9 10" id="KW-0472">Membrane</keyword>
<keyword evidence="7 10" id="KW-1133">Transmembrane helix</keyword>
<feature type="transmembrane region" description="Helical" evidence="10">
    <location>
        <begin position="127"/>
        <end position="151"/>
    </location>
</feature>
<evidence type="ECO:0000256" key="7">
    <source>
        <dbReference type="ARBA" id="ARBA00022989"/>
    </source>
</evidence>
<dbReference type="GO" id="GO:0000139">
    <property type="term" value="C:Golgi membrane"/>
    <property type="evidence" value="ECO:0007669"/>
    <property type="project" value="UniProtKB-SubCell"/>
</dbReference>
<keyword evidence="3 10" id="KW-0328">Glycosyltransferase</keyword>
<evidence type="ECO:0000313" key="12">
    <source>
        <dbReference type="EMBL" id="CAF2782628.1"/>
    </source>
</evidence>
<comment type="caution">
    <text evidence="10">Lacks conserved residue(s) required for the propagation of feature annotation.</text>
</comment>
<dbReference type="AlphaFoldDB" id="A0A7R8CIZ2"/>
<keyword evidence="13" id="KW-1185">Reference proteome</keyword>
<reference evidence="12" key="1">
    <citation type="submission" date="2021-02" db="EMBL/GenBank/DDBJ databases">
        <authorList>
            <person name="Bekaert M."/>
        </authorList>
    </citation>
    <scope>NUCLEOTIDE SEQUENCE</scope>
    <source>
        <strain evidence="12">IoA-00</strain>
    </source>
</reference>
<dbReference type="OrthoDB" id="5512589at2759"/>
<evidence type="ECO:0000256" key="10">
    <source>
        <dbReference type="RuleBase" id="RU363063"/>
    </source>
</evidence>
<dbReference type="Pfam" id="PF01762">
    <property type="entry name" value="Galactosyl_T"/>
    <property type="match status" value="1"/>
</dbReference>
<dbReference type="EMBL" id="HG994580">
    <property type="protein sequence ID" value="CAF2782628.1"/>
    <property type="molecule type" value="Genomic_DNA"/>
</dbReference>
<protein>
    <recommendedName>
        <fullName evidence="10">Hexosyltransferase</fullName>
        <ecNumber evidence="10">2.4.1.-</ecNumber>
    </recommendedName>
</protein>
<accession>A0A7R8CIZ2</accession>
<gene>
    <name evidence="12" type="ORF">LSAA_704</name>
</gene>
<dbReference type="Proteomes" id="UP000675881">
    <property type="component" value="Chromosome 1"/>
</dbReference>
<keyword evidence="6" id="KW-0735">Signal-anchor</keyword>
<evidence type="ECO:0000256" key="9">
    <source>
        <dbReference type="ARBA" id="ARBA00023136"/>
    </source>
</evidence>
<evidence type="ECO:0000256" key="1">
    <source>
        <dbReference type="ARBA" id="ARBA00004323"/>
    </source>
</evidence>
<sequence>MNLGWEKQEDKEKWRSQSQRTPQIKKARREVLLLALCILMNNIIILPGLTTFIIKELNWNYELYALTSASGFSLIGSMLLIFGSITRKAKFHLYFLNMFQNPPLAIEILRSAIRAIMLKKTLRTFRVLSFETITSFFIICFFLFPLLYLILFDDLSVDQIIKRRASFLCEKRTQHRYQSFIRTDFKLNYSNSSTYHGPIVKGWGPNVSRDIDKYVPKQKGFFTILPRAVNLETTELLIIIKTRVDGLNNRMDIRQSWLKTLKRLRKSAATVFLVGKKEGSVDYSSLKIESEKYGDIIQGNFVDSYFNLTLKTIATHKFVIETEWVNRPKMIITLDDDVFVNAPLFLKNSRRFESTMRRSVYYVGGLLQNNVVQTDPEDKEFSHKAGVPSYMYKANTYPPYISGLICLMSYETVQCFNEETYNLPYFHIEDVFRGFAAQRCGIPAKNQPGFHISYVNSQTFNTSYHIVNLKTADSKAMYKAVKLHYNLKD</sequence>
<evidence type="ECO:0000256" key="4">
    <source>
        <dbReference type="ARBA" id="ARBA00022679"/>
    </source>
</evidence>
<dbReference type="PANTHER" id="PTHR11214">
    <property type="entry name" value="BETA-1,3-N-ACETYLGLUCOSAMINYLTRANSFERASE"/>
    <property type="match status" value="1"/>
</dbReference>
<evidence type="ECO:0000256" key="8">
    <source>
        <dbReference type="ARBA" id="ARBA00023034"/>
    </source>
</evidence>
<proteinExistence type="inferred from homology"/>
<organism evidence="12 13">
    <name type="scientific">Lepeophtheirus salmonis</name>
    <name type="common">Salmon louse</name>
    <name type="synonym">Caligus salmonis</name>
    <dbReference type="NCBI Taxonomy" id="72036"/>
    <lineage>
        <taxon>Eukaryota</taxon>
        <taxon>Metazoa</taxon>
        <taxon>Ecdysozoa</taxon>
        <taxon>Arthropoda</taxon>
        <taxon>Crustacea</taxon>
        <taxon>Multicrustacea</taxon>
        <taxon>Hexanauplia</taxon>
        <taxon>Copepoda</taxon>
        <taxon>Siphonostomatoida</taxon>
        <taxon>Caligidae</taxon>
        <taxon>Lepeophtheirus</taxon>
    </lineage>
</organism>
<evidence type="ECO:0000256" key="2">
    <source>
        <dbReference type="ARBA" id="ARBA00008661"/>
    </source>
</evidence>
<comment type="subcellular location">
    <subcellularLocation>
        <location evidence="1 10">Golgi apparatus membrane</location>
        <topology evidence="1 10">Single-pass type II membrane protein</topology>
    </subcellularLocation>
</comment>
<feature type="transmembrane region" description="Helical" evidence="10">
    <location>
        <begin position="66"/>
        <end position="85"/>
    </location>
</feature>
<keyword evidence="8 10" id="KW-0333">Golgi apparatus</keyword>
<evidence type="ECO:0000256" key="5">
    <source>
        <dbReference type="ARBA" id="ARBA00022692"/>
    </source>
</evidence>
<evidence type="ECO:0000256" key="3">
    <source>
        <dbReference type="ARBA" id="ARBA00022676"/>
    </source>
</evidence>
<dbReference type="GO" id="GO:0016758">
    <property type="term" value="F:hexosyltransferase activity"/>
    <property type="evidence" value="ECO:0007669"/>
    <property type="project" value="InterPro"/>
</dbReference>
<evidence type="ECO:0000256" key="11">
    <source>
        <dbReference type="SAM" id="MobiDB-lite"/>
    </source>
</evidence>
<evidence type="ECO:0000313" key="13">
    <source>
        <dbReference type="Proteomes" id="UP000675881"/>
    </source>
</evidence>
<dbReference type="EC" id="2.4.1.-" evidence="10"/>
<feature type="compositionally biased region" description="Basic and acidic residues" evidence="11">
    <location>
        <begin position="1"/>
        <end position="15"/>
    </location>
</feature>
<dbReference type="InterPro" id="IPR002659">
    <property type="entry name" value="Glyco_trans_31"/>
</dbReference>
<keyword evidence="4 12" id="KW-0808">Transferase</keyword>
<evidence type="ECO:0000256" key="6">
    <source>
        <dbReference type="ARBA" id="ARBA00022968"/>
    </source>
</evidence>